<dbReference type="PROSITE" id="PS51340">
    <property type="entry name" value="MOSC"/>
    <property type="match status" value="1"/>
</dbReference>
<dbReference type="InterPro" id="IPR005302">
    <property type="entry name" value="MoCF_Sase_C"/>
</dbReference>
<sequence>MNGKIIALAGSGAHDFSKQCSENLLVIAGIGIEGDAHAGEKVQHLSRVAIDPAQPNLRQVHLLHSELLDELRSEGFEVEPGQLGENMTTRGIDLLGLPAGTVLRIGQSAQLKGHRIAQPLEANRSVSARIARTSGAQAR</sequence>
<accession>A0ABU9IHB6</accession>
<evidence type="ECO:0000313" key="2">
    <source>
        <dbReference type="EMBL" id="MEL1251591.1"/>
    </source>
</evidence>
<evidence type="ECO:0000259" key="1">
    <source>
        <dbReference type="PROSITE" id="PS51340"/>
    </source>
</evidence>
<dbReference type="Gene3D" id="2.40.33.20">
    <property type="entry name" value="PK beta-barrel domain-like"/>
    <property type="match status" value="1"/>
</dbReference>
<dbReference type="Pfam" id="PF03473">
    <property type="entry name" value="MOSC"/>
    <property type="match status" value="1"/>
</dbReference>
<dbReference type="Proteomes" id="UP001497045">
    <property type="component" value="Unassembled WGS sequence"/>
</dbReference>
<dbReference type="InterPro" id="IPR052716">
    <property type="entry name" value="MOSC_domain"/>
</dbReference>
<organism evidence="2 3">
    <name type="scientific">Aurantiacibacter gilvus</name>
    <dbReference type="NCBI Taxonomy" id="3139141"/>
    <lineage>
        <taxon>Bacteria</taxon>
        <taxon>Pseudomonadati</taxon>
        <taxon>Pseudomonadota</taxon>
        <taxon>Alphaproteobacteria</taxon>
        <taxon>Sphingomonadales</taxon>
        <taxon>Erythrobacteraceae</taxon>
        <taxon>Aurantiacibacter</taxon>
    </lineage>
</organism>
<feature type="domain" description="MOSC" evidence="1">
    <location>
        <begin position="18"/>
        <end position="139"/>
    </location>
</feature>
<dbReference type="PANTHER" id="PTHR36930">
    <property type="entry name" value="METAL-SULFUR CLUSTER BIOSYNTHESIS PROTEINS YUAD-RELATED"/>
    <property type="match status" value="1"/>
</dbReference>
<keyword evidence="3" id="KW-1185">Reference proteome</keyword>
<dbReference type="RefSeq" id="WP_341674140.1">
    <property type="nucleotide sequence ID" value="NZ_JBBYHV010000002.1"/>
</dbReference>
<dbReference type="EMBL" id="JBBYHV010000002">
    <property type="protein sequence ID" value="MEL1251591.1"/>
    <property type="molecule type" value="Genomic_DNA"/>
</dbReference>
<reference evidence="2 3" key="1">
    <citation type="submission" date="2024-04" db="EMBL/GenBank/DDBJ databases">
        <title>Aurantiacibacter sp. DGU6 16S ribosomal RNA gene Genome sequencing and assembly.</title>
        <authorList>
            <person name="Park S."/>
        </authorList>
    </citation>
    <scope>NUCLEOTIDE SEQUENCE [LARGE SCALE GENOMIC DNA]</scope>
    <source>
        <strain evidence="2 3">DGU6</strain>
    </source>
</reference>
<comment type="caution">
    <text evidence="2">The sequence shown here is derived from an EMBL/GenBank/DDBJ whole genome shotgun (WGS) entry which is preliminary data.</text>
</comment>
<gene>
    <name evidence="2" type="ORF">AAEO60_13020</name>
</gene>
<dbReference type="PANTHER" id="PTHR36930:SF1">
    <property type="entry name" value="MOSC DOMAIN-CONTAINING PROTEIN"/>
    <property type="match status" value="1"/>
</dbReference>
<name>A0ABU9IHB6_9SPHN</name>
<evidence type="ECO:0000313" key="3">
    <source>
        <dbReference type="Proteomes" id="UP001497045"/>
    </source>
</evidence>
<proteinExistence type="predicted"/>
<protein>
    <submittedName>
        <fullName evidence="2">MOSC domain-containing protein</fullName>
    </submittedName>
</protein>
<dbReference type="SUPFAM" id="SSF50800">
    <property type="entry name" value="PK beta-barrel domain-like"/>
    <property type="match status" value="1"/>
</dbReference>
<dbReference type="InterPro" id="IPR011037">
    <property type="entry name" value="Pyrv_Knase-like_insert_dom_sf"/>
</dbReference>